<evidence type="ECO:0000256" key="1">
    <source>
        <dbReference type="SAM" id="MobiDB-lite"/>
    </source>
</evidence>
<sequence>MNKVILPISLRKRWTRGPLAIAGLAVVVAAASAGVVIAQTRDARQQARVAGASRDGMQADMEGRIDRALSRTLEARAADGRTAVLADGPVGMVSAGMDGWAGPVTQDERQQVPRKLTSEERNQLRQEIRNASQEVYQPYRDKKR</sequence>
<name>A0A7Y9IWF7_9BURK</name>
<dbReference type="EMBL" id="JACBYR010000001">
    <property type="protein sequence ID" value="NYE84350.1"/>
    <property type="molecule type" value="Genomic_DNA"/>
</dbReference>
<organism evidence="2 3">
    <name type="scientific">Pigmentiphaga litoralis</name>
    <dbReference type="NCBI Taxonomy" id="516702"/>
    <lineage>
        <taxon>Bacteria</taxon>
        <taxon>Pseudomonadati</taxon>
        <taxon>Pseudomonadota</taxon>
        <taxon>Betaproteobacteria</taxon>
        <taxon>Burkholderiales</taxon>
        <taxon>Alcaligenaceae</taxon>
        <taxon>Pigmentiphaga</taxon>
    </lineage>
</organism>
<feature type="compositionally biased region" description="Basic and acidic residues" evidence="1">
    <location>
        <begin position="106"/>
        <end position="128"/>
    </location>
</feature>
<keyword evidence="3" id="KW-1185">Reference proteome</keyword>
<dbReference type="Proteomes" id="UP000542125">
    <property type="component" value="Unassembled WGS sequence"/>
</dbReference>
<gene>
    <name evidence="2" type="ORF">FHW18_003621</name>
</gene>
<feature type="region of interest" description="Disordered" evidence="1">
    <location>
        <begin position="96"/>
        <end position="144"/>
    </location>
</feature>
<dbReference type="AlphaFoldDB" id="A0A7Y9IWF7"/>
<dbReference type="RefSeq" id="WP_179588043.1">
    <property type="nucleotide sequence ID" value="NZ_JACBYR010000001.1"/>
</dbReference>
<protein>
    <submittedName>
        <fullName evidence="2">Uncharacterized protein</fullName>
    </submittedName>
</protein>
<comment type="caution">
    <text evidence="2">The sequence shown here is derived from an EMBL/GenBank/DDBJ whole genome shotgun (WGS) entry which is preliminary data.</text>
</comment>
<accession>A0A7Y9IWF7</accession>
<evidence type="ECO:0000313" key="2">
    <source>
        <dbReference type="EMBL" id="NYE84350.1"/>
    </source>
</evidence>
<proteinExistence type="predicted"/>
<evidence type="ECO:0000313" key="3">
    <source>
        <dbReference type="Proteomes" id="UP000542125"/>
    </source>
</evidence>
<reference evidence="2 3" key="1">
    <citation type="submission" date="2020-07" db="EMBL/GenBank/DDBJ databases">
        <title>Genomic Encyclopedia of Type Strains, Phase IV (KMG-V): Genome sequencing to study the core and pangenomes of soil and plant-associated prokaryotes.</title>
        <authorList>
            <person name="Whitman W."/>
        </authorList>
    </citation>
    <scope>NUCLEOTIDE SEQUENCE [LARGE SCALE GENOMIC DNA]</scope>
    <source>
        <strain evidence="2 3">SAS40</strain>
    </source>
</reference>